<evidence type="ECO:0000313" key="2">
    <source>
        <dbReference type="Proteomes" id="UP001362999"/>
    </source>
</evidence>
<dbReference type="Proteomes" id="UP001362999">
    <property type="component" value="Unassembled WGS sequence"/>
</dbReference>
<accession>A0AAW0CM72</accession>
<proteinExistence type="predicted"/>
<dbReference type="EMBL" id="JAWWNJ010000016">
    <property type="protein sequence ID" value="KAK7040003.1"/>
    <property type="molecule type" value="Genomic_DNA"/>
</dbReference>
<evidence type="ECO:0000313" key="1">
    <source>
        <dbReference type="EMBL" id="KAK7040003.1"/>
    </source>
</evidence>
<organism evidence="1 2">
    <name type="scientific">Favolaschia claudopus</name>
    <dbReference type="NCBI Taxonomy" id="2862362"/>
    <lineage>
        <taxon>Eukaryota</taxon>
        <taxon>Fungi</taxon>
        <taxon>Dikarya</taxon>
        <taxon>Basidiomycota</taxon>
        <taxon>Agaricomycotina</taxon>
        <taxon>Agaricomycetes</taxon>
        <taxon>Agaricomycetidae</taxon>
        <taxon>Agaricales</taxon>
        <taxon>Marasmiineae</taxon>
        <taxon>Mycenaceae</taxon>
        <taxon>Favolaschia</taxon>
    </lineage>
</organism>
<reference evidence="1 2" key="1">
    <citation type="journal article" date="2024" name="J Genomics">
        <title>Draft genome sequencing and assembly of Favolaschia claudopus CIRM-BRFM 2984 isolated from oak limbs.</title>
        <authorList>
            <person name="Navarro D."/>
            <person name="Drula E."/>
            <person name="Chaduli D."/>
            <person name="Cazenave R."/>
            <person name="Ahrendt S."/>
            <person name="Wang J."/>
            <person name="Lipzen A."/>
            <person name="Daum C."/>
            <person name="Barry K."/>
            <person name="Grigoriev I.V."/>
            <person name="Favel A."/>
            <person name="Rosso M.N."/>
            <person name="Martin F."/>
        </authorList>
    </citation>
    <scope>NUCLEOTIDE SEQUENCE [LARGE SCALE GENOMIC DNA]</scope>
    <source>
        <strain evidence="1 2">CIRM-BRFM 2984</strain>
    </source>
</reference>
<comment type="caution">
    <text evidence="1">The sequence shown here is derived from an EMBL/GenBank/DDBJ whole genome shotgun (WGS) entry which is preliminary data.</text>
</comment>
<keyword evidence="2" id="KW-1185">Reference proteome</keyword>
<dbReference type="AlphaFoldDB" id="A0AAW0CM72"/>
<gene>
    <name evidence="1" type="ORF">R3P38DRAFT_3181831</name>
</gene>
<name>A0AAW0CM72_9AGAR</name>
<sequence length="115" mass="14085">MKLRPLEAQVEYAERERSYMAKYRAKNRLRLRQGETDRRHARYIETYGRKIFQAYLNARQANRYLAELKQRQREAYDIQDHARDEEDEAWLRGDHYLHRLEDEEEDLSDADSVHV</sequence>
<protein>
    <submittedName>
        <fullName evidence="1">Uncharacterized protein</fullName>
    </submittedName>
</protein>